<accession>B3S975</accession>
<organism evidence="2 3">
    <name type="scientific">Trichoplax adhaerens</name>
    <name type="common">Trichoplax reptans</name>
    <dbReference type="NCBI Taxonomy" id="10228"/>
    <lineage>
        <taxon>Eukaryota</taxon>
        <taxon>Metazoa</taxon>
        <taxon>Placozoa</taxon>
        <taxon>Uniplacotomia</taxon>
        <taxon>Trichoplacea</taxon>
        <taxon>Trichoplacidae</taxon>
        <taxon>Trichoplax</taxon>
    </lineage>
</organism>
<evidence type="ECO:0000256" key="1">
    <source>
        <dbReference type="SAM" id="MobiDB-lite"/>
    </source>
</evidence>
<reference evidence="2 3" key="1">
    <citation type="journal article" date="2008" name="Nature">
        <title>The Trichoplax genome and the nature of placozoans.</title>
        <authorList>
            <person name="Srivastava M."/>
            <person name="Begovic E."/>
            <person name="Chapman J."/>
            <person name="Putnam N.H."/>
            <person name="Hellsten U."/>
            <person name="Kawashima T."/>
            <person name="Kuo A."/>
            <person name="Mitros T."/>
            <person name="Salamov A."/>
            <person name="Carpenter M.L."/>
            <person name="Signorovitch A.Y."/>
            <person name="Moreno M.A."/>
            <person name="Kamm K."/>
            <person name="Grimwood J."/>
            <person name="Schmutz J."/>
            <person name="Shapiro H."/>
            <person name="Grigoriev I.V."/>
            <person name="Buss L.W."/>
            <person name="Schierwater B."/>
            <person name="Dellaporta S.L."/>
            <person name="Rokhsar D.S."/>
        </authorList>
    </citation>
    <scope>NUCLEOTIDE SEQUENCE [LARGE SCALE GENOMIC DNA]</scope>
    <source>
        <strain evidence="2 3">Grell-BS-1999</strain>
    </source>
</reference>
<dbReference type="Proteomes" id="UP000009022">
    <property type="component" value="Unassembled WGS sequence"/>
</dbReference>
<gene>
    <name evidence="2" type="ORF">TRIADDRAFT_60725</name>
</gene>
<dbReference type="KEGG" id="tad:TRIADDRAFT_60725"/>
<evidence type="ECO:0000313" key="3">
    <source>
        <dbReference type="Proteomes" id="UP000009022"/>
    </source>
</evidence>
<feature type="compositionally biased region" description="Basic and acidic residues" evidence="1">
    <location>
        <begin position="274"/>
        <end position="284"/>
    </location>
</feature>
<keyword evidence="3" id="KW-1185">Reference proteome</keyword>
<protein>
    <submittedName>
        <fullName evidence="2">Uncharacterized protein</fullName>
    </submittedName>
</protein>
<dbReference type="InParanoid" id="B3S975"/>
<feature type="region of interest" description="Disordered" evidence="1">
    <location>
        <begin position="1"/>
        <end position="37"/>
    </location>
</feature>
<feature type="region of interest" description="Disordered" evidence="1">
    <location>
        <begin position="224"/>
        <end position="284"/>
    </location>
</feature>
<dbReference type="GeneID" id="6757908"/>
<dbReference type="RefSeq" id="XP_002116761.1">
    <property type="nucleotide sequence ID" value="XM_002116725.1"/>
</dbReference>
<dbReference type="PhylomeDB" id="B3S975"/>
<feature type="compositionally biased region" description="Acidic residues" evidence="1">
    <location>
        <begin position="227"/>
        <end position="241"/>
    </location>
</feature>
<evidence type="ECO:0000313" key="2">
    <source>
        <dbReference type="EMBL" id="EDV20820.1"/>
    </source>
</evidence>
<feature type="compositionally biased region" description="Basic and acidic residues" evidence="1">
    <location>
        <begin position="26"/>
        <end position="37"/>
    </location>
</feature>
<dbReference type="CTD" id="6757908"/>
<dbReference type="OrthoDB" id="109025at2759"/>
<dbReference type="EMBL" id="DS985257">
    <property type="protein sequence ID" value="EDV20820.1"/>
    <property type="molecule type" value="Genomic_DNA"/>
</dbReference>
<name>B3S975_TRIAD</name>
<dbReference type="HOGENOM" id="CLU_981164_0_0_1"/>
<feature type="compositionally biased region" description="Polar residues" evidence="1">
    <location>
        <begin position="1"/>
        <end position="14"/>
    </location>
</feature>
<sequence>MGCGASKSTETADGTQPKKEKKPKKKSEPLDSIEMKESKIPEIDSFFEKVAEPFKTMIDMRKALQDAVEGLTKLAKTAESPKEALRNCLKDLKEGLGDIGFKLEFSTEGVRFAGIDEETLPGEIKEIYDAFMNLFNGIKTIVTSCPKLVNDFKELVSEAKALKDNIVSAAKNAGLNPMGIAKAGKAVAVNIKTTCKAPLVCKDLLVQGKNTIKDLKDLAKALMGQDVPDDGPDEAEDDGDEKGDAEKGDAEKGEAENGEDKKAETENGGTENGEAEKGEATAES</sequence>
<dbReference type="eggNOG" id="ENOG502SWVB">
    <property type="taxonomic scope" value="Eukaryota"/>
</dbReference>
<feature type="compositionally biased region" description="Basic and acidic residues" evidence="1">
    <location>
        <begin position="242"/>
        <end position="265"/>
    </location>
</feature>
<proteinExistence type="predicted"/>
<dbReference type="AlphaFoldDB" id="B3S975"/>